<evidence type="ECO:0000256" key="5">
    <source>
        <dbReference type="ARBA" id="ARBA00008928"/>
    </source>
</evidence>
<proteinExistence type="inferred from homology"/>
<gene>
    <name evidence="40" type="ORF">EOD39_12236</name>
</gene>
<evidence type="ECO:0000313" key="41">
    <source>
        <dbReference type="Proteomes" id="UP000289886"/>
    </source>
</evidence>
<evidence type="ECO:0000256" key="29">
    <source>
        <dbReference type="ARBA" id="ARBA00031793"/>
    </source>
</evidence>
<keyword evidence="10" id="KW-0444">Lipid biosynthesis</keyword>
<dbReference type="GO" id="GO:0046872">
    <property type="term" value="F:metal ion binding"/>
    <property type="evidence" value="ECO:0007669"/>
    <property type="project" value="UniProtKB-KW"/>
</dbReference>
<comment type="subcellular location">
    <subcellularLocation>
        <location evidence="3">Endoplasmic reticulum membrane</location>
        <topology evidence="3">Peripheral membrane protein</topology>
    </subcellularLocation>
    <subcellularLocation>
        <location evidence="2">Microsome membrane</location>
        <topology evidence="2">Peripheral membrane protein</topology>
    </subcellularLocation>
</comment>
<organism evidence="40 41">
    <name type="scientific">Acipenser ruthenus</name>
    <name type="common">Sterlet sturgeon</name>
    <dbReference type="NCBI Taxonomy" id="7906"/>
    <lineage>
        <taxon>Eukaryota</taxon>
        <taxon>Metazoa</taxon>
        <taxon>Chordata</taxon>
        <taxon>Craniata</taxon>
        <taxon>Vertebrata</taxon>
        <taxon>Euteleostomi</taxon>
        <taxon>Actinopterygii</taxon>
        <taxon>Chondrostei</taxon>
        <taxon>Acipenseriformes</taxon>
        <taxon>Acipenseridae</taxon>
        <taxon>Acipenser</taxon>
    </lineage>
</organism>
<dbReference type="CDD" id="cd09816">
    <property type="entry name" value="prostaglandin_endoperoxide_synthase"/>
    <property type="match status" value="1"/>
</dbReference>
<evidence type="ECO:0000256" key="12">
    <source>
        <dbReference type="ARBA" id="ARBA00022585"/>
    </source>
</evidence>
<evidence type="ECO:0000256" key="1">
    <source>
        <dbReference type="ARBA" id="ARBA00001970"/>
    </source>
</evidence>
<evidence type="ECO:0000256" key="17">
    <source>
        <dbReference type="ARBA" id="ARBA00022832"/>
    </source>
</evidence>
<evidence type="ECO:0000256" key="27">
    <source>
        <dbReference type="ARBA" id="ARBA00030839"/>
    </source>
</evidence>
<keyword evidence="19" id="KW-0223">Dioxygenase</keyword>
<evidence type="ECO:0000256" key="2">
    <source>
        <dbReference type="ARBA" id="ARBA00004174"/>
    </source>
</evidence>
<reference evidence="40 41" key="1">
    <citation type="submission" date="2019-01" db="EMBL/GenBank/DDBJ databases">
        <title>Draft Genome and Complete Hox-Cluster Characterization of the Sterlet Sturgeon (Acipenser ruthenus).</title>
        <authorList>
            <person name="Wei Q."/>
        </authorList>
    </citation>
    <scope>NUCLEOTIDE SEQUENCE [LARGE SCALE GENOMIC DNA]</scope>
    <source>
        <strain evidence="40">WHYD16114868_AA</strain>
        <tissue evidence="40">Blood</tissue>
    </source>
</reference>
<comment type="caution">
    <text evidence="37">Lacks conserved residue(s) required for the propagation of feature annotation.</text>
</comment>
<keyword evidence="25" id="KW-0275">Fatty acid biosynthesis</keyword>
<dbReference type="FunFam" id="2.10.25.10:FF:000235">
    <property type="entry name" value="Prostaglandin G/H synthase 2"/>
    <property type="match status" value="1"/>
</dbReference>
<dbReference type="PROSITE" id="PS50026">
    <property type="entry name" value="EGF_3"/>
    <property type="match status" value="2"/>
</dbReference>
<evidence type="ECO:0000256" key="16">
    <source>
        <dbReference type="ARBA" id="ARBA00022824"/>
    </source>
</evidence>
<evidence type="ECO:0000256" key="7">
    <source>
        <dbReference type="ARBA" id="ARBA00012440"/>
    </source>
</evidence>
<dbReference type="FunFam" id="1.10.640.10:FF:000002">
    <property type="entry name" value="Prostaglandin G/H synthase 2"/>
    <property type="match status" value="1"/>
</dbReference>
<keyword evidence="15" id="KW-0732">Signal</keyword>
<keyword evidence="20" id="KW-0560">Oxidoreductase</keyword>
<feature type="compositionally biased region" description="Polar residues" evidence="38">
    <location>
        <begin position="677"/>
        <end position="696"/>
    </location>
</feature>
<evidence type="ECO:0000256" key="15">
    <source>
        <dbReference type="ARBA" id="ARBA00022729"/>
    </source>
</evidence>
<dbReference type="EC" id="1.14.99.1" evidence="7"/>
<evidence type="ECO:0000256" key="14">
    <source>
        <dbReference type="ARBA" id="ARBA00022723"/>
    </source>
</evidence>
<keyword evidence="23" id="KW-0472">Membrane</keyword>
<feature type="binding site" evidence="36">
    <location>
        <position position="209"/>
    </location>
    <ligand>
        <name>substrate</name>
    </ligand>
</feature>
<comment type="pathway">
    <text evidence="4">Lipid metabolism; prostaglandin biosynthesis.</text>
</comment>
<evidence type="ECO:0000256" key="32">
    <source>
        <dbReference type="ARBA" id="ARBA00036313"/>
    </source>
</evidence>
<evidence type="ECO:0000256" key="6">
    <source>
        <dbReference type="ARBA" id="ARBA00011738"/>
    </source>
</evidence>
<evidence type="ECO:0000256" key="36">
    <source>
        <dbReference type="PIRSR" id="PIRSR619791-2"/>
    </source>
</evidence>
<dbReference type="GO" id="GO:0019371">
    <property type="term" value="P:cyclooxygenase pathway"/>
    <property type="evidence" value="ECO:0007669"/>
    <property type="project" value="TreeGrafter"/>
</dbReference>
<dbReference type="GO" id="GO:0006979">
    <property type="term" value="P:response to oxidative stress"/>
    <property type="evidence" value="ECO:0007669"/>
    <property type="project" value="InterPro"/>
</dbReference>
<evidence type="ECO:0000256" key="34">
    <source>
        <dbReference type="ARBA" id="ARBA00036409"/>
    </source>
</evidence>
<keyword evidence="12" id="KW-0643">Prostaglandin biosynthesis</keyword>
<evidence type="ECO:0000256" key="28">
    <source>
        <dbReference type="ARBA" id="ARBA00031216"/>
    </source>
</evidence>
<dbReference type="UniPathway" id="UPA00662"/>
<evidence type="ECO:0000256" key="21">
    <source>
        <dbReference type="ARBA" id="ARBA00023004"/>
    </source>
</evidence>
<evidence type="ECO:0000259" key="39">
    <source>
        <dbReference type="PROSITE" id="PS50026"/>
    </source>
</evidence>
<evidence type="ECO:0000256" key="20">
    <source>
        <dbReference type="ARBA" id="ARBA00023002"/>
    </source>
</evidence>
<keyword evidence="24" id="KW-1015">Disulfide bond</keyword>
<feature type="domain" description="EGF-like" evidence="39">
    <location>
        <begin position="1"/>
        <end position="23"/>
    </location>
</feature>
<evidence type="ECO:0000256" key="3">
    <source>
        <dbReference type="ARBA" id="ARBA00004406"/>
    </source>
</evidence>
<comment type="catalytic activity">
    <reaction evidence="33">
        <text>(9Z,12Z)-octadecadienoate + AH2 + O2 = (13S)-hydroxy-(9Z,11E)-octadecadienoate + A + H2O</text>
        <dbReference type="Rhea" id="RHEA:75451"/>
        <dbReference type="ChEBI" id="CHEBI:13193"/>
        <dbReference type="ChEBI" id="CHEBI:15377"/>
        <dbReference type="ChEBI" id="CHEBI:15379"/>
        <dbReference type="ChEBI" id="CHEBI:17499"/>
        <dbReference type="ChEBI" id="CHEBI:30245"/>
        <dbReference type="ChEBI" id="CHEBI:90850"/>
    </reaction>
    <physiologicalReaction direction="left-to-right" evidence="33">
        <dbReference type="Rhea" id="RHEA:75452"/>
    </physiologicalReaction>
</comment>
<feature type="binding site" description="axial binding residue" evidence="36">
    <location>
        <position position="477"/>
    </location>
    <ligand>
        <name>heme b</name>
        <dbReference type="ChEBI" id="CHEBI:60344"/>
    </ligand>
    <ligandPart>
        <name>Fe</name>
        <dbReference type="ChEBI" id="CHEBI:18248"/>
    </ligandPart>
</feature>
<sequence length="708" mass="80628">MTRGFGQYECDCTGTGFYGENCTTPEFFTRIKAAIKPSPNAVHYFLTHFKGFWNIINNVSFLRDFIMSYVLTSRSHLIDSPPTYNLDYGYKSWEAYSNLSYYTRSLPPVPEGCPTPMGVAANPCCSQPCQNRAVCMTRGFGQYECDCTGTGFYGENCTTPEFFTRIKAAIKPSPNAVHYFLTHFKGFWNIINNVSFLRDFIMSYVLTSRSHLIDSPPTYNLDYGYKSWEAYSNLSYYTRSLPPVPEGCPTPMGVAGKKTLPDAKLIVEKFLLRKRFIPDPQGSSLMFAFFAQHFTHQFFKTDQKKGPAFTSATGHGVDLTHIYGQTLDRQHKLRLKKDGKMKYQMIDGEMYPPTVKDVQVDMHYPPHVPEENKFAVGHEVFGLVPGLMMYATIWLREHNRVCDILKQEHPEWEDEQLFQTTRLIMIGETIKIVIEDYVQHLSGYHFKLKFDPELLFNKQFQYQNRIAAEFNTLYHWHPLMPDSFLIQDKEYSYQQFLFNNSLVKEHGISNLAESFTKQIAGRVAGGRNVPPAVMKVALASIEQSRQMKYRSMNEYRKQFTMKPYSSFEELTGEKEMAAELKELYGDIDAMELYPGLLVEKPRPGAIFGETMVEMGAPFSLKGLMGNPICSPQYWKASTFGGKVGFEIVKDASLQKLVCRNVKGPCPVASFHVPEPDQTGSATINASTAHSGKSDVNPTLLLKERTSEL</sequence>
<evidence type="ECO:0000313" key="40">
    <source>
        <dbReference type="EMBL" id="RXM99049.1"/>
    </source>
</evidence>
<dbReference type="GO" id="GO:0016702">
    <property type="term" value="F:oxidoreductase activity, acting on single donors with incorporation of molecular oxygen, incorporation of two atoms of oxygen"/>
    <property type="evidence" value="ECO:0007669"/>
    <property type="project" value="TreeGrafter"/>
</dbReference>
<dbReference type="EMBL" id="SCEB01000483">
    <property type="protein sequence ID" value="RXM99049.1"/>
    <property type="molecule type" value="Genomic_DNA"/>
</dbReference>
<dbReference type="GO" id="GO:0005789">
    <property type="term" value="C:endoplasmic reticulum membrane"/>
    <property type="evidence" value="ECO:0007669"/>
    <property type="project" value="UniProtKB-SubCell"/>
</dbReference>
<dbReference type="Gene3D" id="1.10.640.10">
    <property type="entry name" value="Haem peroxidase domain superfamily, animal type"/>
    <property type="match status" value="2"/>
</dbReference>
<evidence type="ECO:0000256" key="13">
    <source>
        <dbReference type="ARBA" id="ARBA00022617"/>
    </source>
</evidence>
<dbReference type="PRINTS" id="PR00457">
    <property type="entry name" value="ANPEROXIDASE"/>
</dbReference>
<dbReference type="InterPro" id="IPR050783">
    <property type="entry name" value="Oxylipin_biosynth_metab"/>
</dbReference>
<keyword evidence="14 36" id="KW-0479">Metal-binding</keyword>
<comment type="cofactor">
    <cofactor evidence="1">
        <name>heme b</name>
        <dbReference type="ChEBI" id="CHEBI:60344"/>
    </cofactor>
</comment>
<keyword evidence="17" id="KW-0276">Fatty acid metabolism</keyword>
<dbReference type="InterPro" id="IPR000742">
    <property type="entry name" value="EGF"/>
</dbReference>
<feature type="domain" description="EGF-like" evidence="39">
    <location>
        <begin position="120"/>
        <end position="158"/>
    </location>
</feature>
<keyword evidence="11" id="KW-0575">Peroxidase</keyword>
<evidence type="ECO:0000256" key="22">
    <source>
        <dbReference type="ARBA" id="ARBA00023098"/>
    </source>
</evidence>
<keyword evidence="18" id="KW-0492">Microsome</keyword>
<dbReference type="InterPro" id="IPR037120">
    <property type="entry name" value="Haem_peroxidase_sf_animal"/>
</dbReference>
<dbReference type="GO" id="GO:0043005">
    <property type="term" value="C:neuron projection"/>
    <property type="evidence" value="ECO:0007669"/>
    <property type="project" value="TreeGrafter"/>
</dbReference>
<evidence type="ECO:0000256" key="19">
    <source>
        <dbReference type="ARBA" id="ARBA00022964"/>
    </source>
</evidence>
<evidence type="ECO:0000256" key="11">
    <source>
        <dbReference type="ARBA" id="ARBA00022559"/>
    </source>
</evidence>
<evidence type="ECO:0000256" key="30">
    <source>
        <dbReference type="ARBA" id="ARBA00033144"/>
    </source>
</evidence>
<dbReference type="GO" id="GO:0020037">
    <property type="term" value="F:heme binding"/>
    <property type="evidence" value="ECO:0007669"/>
    <property type="project" value="InterPro"/>
</dbReference>
<evidence type="ECO:0000256" key="4">
    <source>
        <dbReference type="ARBA" id="ARBA00004702"/>
    </source>
</evidence>
<comment type="catalytic activity">
    <reaction evidence="34">
        <text>(9Z,12Z)-octadecadienoate + AH2 + O2 = (13R)-hydroxy-(9Z,11E)-octadecadienoate + A + H2O</text>
        <dbReference type="Rhea" id="RHEA:75455"/>
        <dbReference type="ChEBI" id="CHEBI:13193"/>
        <dbReference type="ChEBI" id="CHEBI:15377"/>
        <dbReference type="ChEBI" id="CHEBI:15379"/>
        <dbReference type="ChEBI" id="CHEBI:17499"/>
        <dbReference type="ChEBI" id="CHEBI:30245"/>
        <dbReference type="ChEBI" id="CHEBI:136655"/>
    </reaction>
    <physiologicalReaction direction="left-to-right" evidence="34">
        <dbReference type="Rhea" id="RHEA:75456"/>
    </physiologicalReaction>
</comment>
<evidence type="ECO:0000256" key="37">
    <source>
        <dbReference type="PROSITE-ProRule" id="PRU00076"/>
    </source>
</evidence>
<dbReference type="SUPFAM" id="SSF57196">
    <property type="entry name" value="EGF/Laminin"/>
    <property type="match status" value="1"/>
</dbReference>
<keyword evidence="16" id="KW-0256">Endoplasmic reticulum</keyword>
<feature type="active site" description="For cyclooxygenase activity" evidence="35">
    <location>
        <position position="474"/>
    </location>
</feature>
<evidence type="ECO:0000256" key="24">
    <source>
        <dbReference type="ARBA" id="ARBA00023157"/>
    </source>
</evidence>
<dbReference type="Pfam" id="PF03098">
    <property type="entry name" value="An_peroxidase"/>
    <property type="match status" value="1"/>
</dbReference>
<keyword evidence="41" id="KW-1185">Reference proteome</keyword>
<evidence type="ECO:0000256" key="25">
    <source>
        <dbReference type="ARBA" id="ARBA00023160"/>
    </source>
</evidence>
<evidence type="ECO:0000256" key="9">
    <source>
        <dbReference type="ARBA" id="ARBA00022501"/>
    </source>
</evidence>
<evidence type="ECO:0000256" key="26">
    <source>
        <dbReference type="ARBA" id="ARBA00023180"/>
    </source>
</evidence>
<dbReference type="InterPro" id="IPR010255">
    <property type="entry name" value="Haem_peroxidase_sf"/>
</dbReference>
<evidence type="ECO:0000256" key="23">
    <source>
        <dbReference type="ARBA" id="ARBA00023136"/>
    </source>
</evidence>
<evidence type="ECO:0000256" key="10">
    <source>
        <dbReference type="ARBA" id="ARBA00022516"/>
    </source>
</evidence>
<dbReference type="InterPro" id="IPR019791">
    <property type="entry name" value="Haem_peroxidase_animal"/>
</dbReference>
<feature type="region of interest" description="Disordered" evidence="38">
    <location>
        <begin position="672"/>
        <end position="698"/>
    </location>
</feature>
<protein>
    <recommendedName>
        <fullName evidence="8">Prostaglandin G/H synthase 2</fullName>
        <ecNumber evidence="7">1.14.99.1</ecNumber>
    </recommendedName>
    <alternativeName>
        <fullName evidence="28">Cyclooxygenase-2</fullName>
    </alternativeName>
    <alternativeName>
        <fullName evidence="27">PHS II</fullName>
    </alternativeName>
    <alternativeName>
        <fullName evidence="29">Prostaglandin H2 synthase 2</fullName>
    </alternativeName>
    <alternativeName>
        <fullName evidence="30">Prostaglandin-endoperoxide synthase 2</fullName>
    </alternativeName>
</protein>
<comment type="catalytic activity">
    <reaction evidence="32">
        <text>(9Z,12Z)-octadecadienoate + AH2 + O2 = (9R)-hydroxy-(10E,12Z)-octadecadienoate + A + H2O</text>
        <dbReference type="Rhea" id="RHEA:75447"/>
        <dbReference type="ChEBI" id="CHEBI:13193"/>
        <dbReference type="ChEBI" id="CHEBI:15377"/>
        <dbReference type="ChEBI" id="CHEBI:15379"/>
        <dbReference type="ChEBI" id="CHEBI:17499"/>
        <dbReference type="ChEBI" id="CHEBI:30245"/>
        <dbReference type="ChEBI" id="CHEBI:77895"/>
    </reaction>
    <physiologicalReaction direction="left-to-right" evidence="32">
        <dbReference type="Rhea" id="RHEA:75448"/>
    </physiologicalReaction>
</comment>
<evidence type="ECO:0000256" key="8">
    <source>
        <dbReference type="ARBA" id="ARBA00020406"/>
    </source>
</evidence>
<dbReference type="PANTHER" id="PTHR11903">
    <property type="entry name" value="PROSTAGLANDIN G/H SYNTHASE"/>
    <property type="match status" value="1"/>
</dbReference>
<keyword evidence="13 36" id="KW-0349">Heme</keyword>
<accession>A0A662YR82</accession>
<evidence type="ECO:0000256" key="18">
    <source>
        <dbReference type="ARBA" id="ARBA00022848"/>
    </source>
</evidence>
<dbReference type="GO" id="GO:0004666">
    <property type="term" value="F:prostaglandin-endoperoxide synthase activity"/>
    <property type="evidence" value="ECO:0007669"/>
    <property type="project" value="UniProtKB-EC"/>
</dbReference>
<dbReference type="SUPFAM" id="SSF48113">
    <property type="entry name" value="Heme-dependent peroxidases"/>
    <property type="match status" value="2"/>
</dbReference>
<comment type="caution">
    <text evidence="40">The sequence shown here is derived from an EMBL/GenBank/DDBJ whole genome shotgun (WGS) entry which is preliminary data.</text>
</comment>
<comment type="catalytic activity">
    <reaction evidence="31">
        <text>(9Z,12Z)-octadecadienoate + AH2 + O2 = (9S)-hydroxy-(10E,12Z)-octadecadienoate + A + H2O</text>
        <dbReference type="Rhea" id="RHEA:75459"/>
        <dbReference type="ChEBI" id="CHEBI:13193"/>
        <dbReference type="ChEBI" id="CHEBI:15377"/>
        <dbReference type="ChEBI" id="CHEBI:15379"/>
        <dbReference type="ChEBI" id="CHEBI:17499"/>
        <dbReference type="ChEBI" id="CHEBI:30245"/>
        <dbReference type="ChEBI" id="CHEBI:77852"/>
    </reaction>
    <physiologicalReaction direction="left-to-right" evidence="31">
        <dbReference type="Rhea" id="RHEA:75460"/>
    </physiologicalReaction>
</comment>
<dbReference type="AlphaFoldDB" id="A0A662YR82"/>
<dbReference type="PANTHER" id="PTHR11903:SF8">
    <property type="entry name" value="PROSTAGLANDIN G_H SYNTHASE 2"/>
    <property type="match status" value="1"/>
</dbReference>
<keyword evidence="21 36" id="KW-0408">Iron</keyword>
<keyword evidence="26" id="KW-0325">Glycoprotein</keyword>
<dbReference type="Proteomes" id="UP000289886">
    <property type="component" value="Unassembled WGS sequence"/>
</dbReference>
<comment type="similarity">
    <text evidence="5">Belongs to the prostaglandin G/H synthase family.</text>
</comment>
<dbReference type="PROSITE" id="PS50292">
    <property type="entry name" value="PEROXIDASE_3"/>
    <property type="match status" value="1"/>
</dbReference>
<evidence type="ECO:0000256" key="38">
    <source>
        <dbReference type="SAM" id="MobiDB-lite"/>
    </source>
</evidence>
<keyword evidence="37" id="KW-0245">EGF-like domain</keyword>
<evidence type="ECO:0000256" key="35">
    <source>
        <dbReference type="PIRSR" id="PIRSR619791-1"/>
    </source>
</evidence>
<keyword evidence="9" id="KW-0644">Prostaglandin metabolism</keyword>
<keyword evidence="22" id="KW-0443">Lipid metabolism</keyword>
<name>A0A662YR82_ACIRT</name>
<feature type="active site" description="Proton acceptor" evidence="35">
    <location>
        <position position="296"/>
    </location>
</feature>
<evidence type="ECO:0000256" key="31">
    <source>
        <dbReference type="ARBA" id="ARBA00035976"/>
    </source>
</evidence>
<comment type="subunit">
    <text evidence="6">Homodimer.</text>
</comment>
<evidence type="ECO:0000256" key="33">
    <source>
        <dbReference type="ARBA" id="ARBA00036358"/>
    </source>
</evidence>
<dbReference type="GO" id="GO:0004601">
    <property type="term" value="F:peroxidase activity"/>
    <property type="evidence" value="ECO:0007669"/>
    <property type="project" value="UniProtKB-KW"/>
</dbReference>